<keyword evidence="9" id="KW-0418">Kinase</keyword>
<comment type="function">
    <text evidence="6">Catalyzes the dehydration of the S-form of NAD(P)HX at the expense of ADP, which is converted to AMP. Together with NAD(P)HX epimerase, which catalyzes the epimerization of the S- and R-forms, the enzyme allows the repair of both epimers of NAD(P)HX, a damaged form of NAD(P)H that is a result of enzymatic or heat-dependent hydration.</text>
</comment>
<name>A0A3N4ZZM0_9MICO</name>
<dbReference type="GO" id="GO:0110051">
    <property type="term" value="P:metabolite repair"/>
    <property type="evidence" value="ECO:0007669"/>
    <property type="project" value="TreeGrafter"/>
</dbReference>
<feature type="compositionally biased region" description="Basic and acidic residues" evidence="7">
    <location>
        <begin position="1"/>
        <end position="10"/>
    </location>
</feature>
<keyword evidence="3 6" id="KW-0521">NADP</keyword>
<evidence type="ECO:0000259" key="8">
    <source>
        <dbReference type="PROSITE" id="PS51383"/>
    </source>
</evidence>
<feature type="binding site" evidence="6">
    <location>
        <position position="241"/>
    </location>
    <ligand>
        <name>(6S)-NADPHX</name>
        <dbReference type="ChEBI" id="CHEBI:64076"/>
    </ligand>
</feature>
<evidence type="ECO:0000313" key="10">
    <source>
        <dbReference type="Proteomes" id="UP000280726"/>
    </source>
</evidence>
<comment type="catalytic activity">
    <reaction evidence="6">
        <text>(6S)-NADHX + ADP = AMP + phosphate + NADH + H(+)</text>
        <dbReference type="Rhea" id="RHEA:32223"/>
        <dbReference type="ChEBI" id="CHEBI:15378"/>
        <dbReference type="ChEBI" id="CHEBI:43474"/>
        <dbReference type="ChEBI" id="CHEBI:57945"/>
        <dbReference type="ChEBI" id="CHEBI:64074"/>
        <dbReference type="ChEBI" id="CHEBI:456215"/>
        <dbReference type="ChEBI" id="CHEBI:456216"/>
        <dbReference type="EC" id="4.2.1.136"/>
    </reaction>
</comment>
<dbReference type="GO" id="GO:0046496">
    <property type="term" value="P:nicotinamide nucleotide metabolic process"/>
    <property type="evidence" value="ECO:0007669"/>
    <property type="project" value="UniProtKB-UniRule"/>
</dbReference>
<dbReference type="PROSITE" id="PS51383">
    <property type="entry name" value="YJEF_C_3"/>
    <property type="match status" value="1"/>
</dbReference>
<accession>A0A3N4ZZM0</accession>
<keyword evidence="10" id="KW-1185">Reference proteome</keyword>
<reference evidence="9 10" key="1">
    <citation type="submission" date="2018-11" db="EMBL/GenBank/DDBJ databases">
        <title>Sequencing the genomes of 1000 actinobacteria strains.</title>
        <authorList>
            <person name="Klenk H.-P."/>
        </authorList>
    </citation>
    <scope>NUCLEOTIDE SEQUENCE [LARGE SCALE GENOMIC DNA]</scope>
    <source>
        <strain evidence="9 10">DSM 14418</strain>
    </source>
</reference>
<feature type="binding site" evidence="6">
    <location>
        <position position="240"/>
    </location>
    <ligand>
        <name>AMP</name>
        <dbReference type="ChEBI" id="CHEBI:456215"/>
    </ligand>
</feature>
<feature type="binding site" evidence="6">
    <location>
        <position position="128"/>
    </location>
    <ligand>
        <name>(6S)-NADPHX</name>
        <dbReference type="ChEBI" id="CHEBI:64076"/>
    </ligand>
</feature>
<dbReference type="InterPro" id="IPR029056">
    <property type="entry name" value="Ribokinase-like"/>
</dbReference>
<dbReference type="EC" id="4.2.1.136" evidence="6"/>
<evidence type="ECO:0000256" key="6">
    <source>
        <dbReference type="HAMAP-Rule" id="MF_01965"/>
    </source>
</evidence>
<feature type="binding site" evidence="6">
    <location>
        <position position="57"/>
    </location>
    <ligand>
        <name>(6S)-NADPHX</name>
        <dbReference type="ChEBI" id="CHEBI:64076"/>
    </ligand>
</feature>
<dbReference type="PANTHER" id="PTHR12592:SF0">
    <property type="entry name" value="ATP-DEPENDENT (S)-NAD(P)H-HYDRATE DEHYDRATASE"/>
    <property type="match status" value="1"/>
</dbReference>
<sequence length="302" mass="30732">MTSQKPRDAGRTGPADPEALPIMPAMLRGWPLPEPSGTKYGRGQVFVIGGSRATPGAVLLAGLAALRVGAGRLTLAVAESVAPALAVAVPEAGVRGLAEDDDGEVSGAGVEGLGKDLERSDVVLLGPGLGRPGGTARLLTAVVAALPEETPVVLDAFALGVLPDLPDVARSLAGRLVLTPNLEEAARLLGREEIEDPDDAALAVAREYRAVVSCRGSISDGERLWRATTGHTGLGTSGSGDVQAGALAGLLARGAEPAQAAVWSTHLHTSAGDSLTARVGKVGFLAREVLDELPRILNELTV</sequence>
<dbReference type="Proteomes" id="UP000280726">
    <property type="component" value="Unassembled WGS sequence"/>
</dbReference>
<keyword evidence="2 6" id="KW-0067">ATP-binding</keyword>
<dbReference type="HAMAP" id="MF_01965">
    <property type="entry name" value="NADHX_dehydratase"/>
    <property type="match status" value="1"/>
</dbReference>
<feature type="region of interest" description="Disordered" evidence="7">
    <location>
        <begin position="1"/>
        <end position="20"/>
    </location>
</feature>
<dbReference type="GO" id="GO:0052856">
    <property type="term" value="F:NAD(P)HX epimerase activity"/>
    <property type="evidence" value="ECO:0007669"/>
    <property type="project" value="TreeGrafter"/>
</dbReference>
<comment type="catalytic activity">
    <reaction evidence="6">
        <text>(6S)-NADPHX + ADP = AMP + phosphate + NADPH + H(+)</text>
        <dbReference type="Rhea" id="RHEA:32235"/>
        <dbReference type="ChEBI" id="CHEBI:15378"/>
        <dbReference type="ChEBI" id="CHEBI:43474"/>
        <dbReference type="ChEBI" id="CHEBI:57783"/>
        <dbReference type="ChEBI" id="CHEBI:64076"/>
        <dbReference type="ChEBI" id="CHEBI:456215"/>
        <dbReference type="ChEBI" id="CHEBI:456216"/>
        <dbReference type="EC" id="4.2.1.136"/>
    </reaction>
</comment>
<comment type="caution">
    <text evidence="9">The sequence shown here is derived from an EMBL/GenBank/DDBJ whole genome shotgun (WGS) entry which is preliminary data.</text>
</comment>
<evidence type="ECO:0000256" key="2">
    <source>
        <dbReference type="ARBA" id="ARBA00022840"/>
    </source>
</evidence>
<comment type="caution">
    <text evidence="6">Lacks conserved residue(s) required for the propagation of feature annotation.</text>
</comment>
<dbReference type="PANTHER" id="PTHR12592">
    <property type="entry name" value="ATP-DEPENDENT (S)-NAD(P)H-HYDRATE DEHYDRATASE FAMILY MEMBER"/>
    <property type="match status" value="1"/>
</dbReference>
<evidence type="ECO:0000256" key="5">
    <source>
        <dbReference type="ARBA" id="ARBA00023239"/>
    </source>
</evidence>
<evidence type="ECO:0000256" key="7">
    <source>
        <dbReference type="SAM" id="MobiDB-lite"/>
    </source>
</evidence>
<keyword evidence="1 6" id="KW-0547">Nucleotide-binding</keyword>
<evidence type="ECO:0000256" key="4">
    <source>
        <dbReference type="ARBA" id="ARBA00023027"/>
    </source>
</evidence>
<evidence type="ECO:0000256" key="1">
    <source>
        <dbReference type="ARBA" id="ARBA00022741"/>
    </source>
</evidence>
<proteinExistence type="inferred from homology"/>
<keyword evidence="9" id="KW-0808">Transferase</keyword>
<feature type="domain" description="YjeF C-terminal" evidence="8">
    <location>
        <begin position="22"/>
        <end position="300"/>
    </location>
</feature>
<evidence type="ECO:0000313" key="9">
    <source>
        <dbReference type="EMBL" id="RPF26515.1"/>
    </source>
</evidence>
<dbReference type="OrthoDB" id="9806925at2"/>
<evidence type="ECO:0000256" key="3">
    <source>
        <dbReference type="ARBA" id="ARBA00022857"/>
    </source>
</evidence>
<dbReference type="GO" id="GO:0052855">
    <property type="term" value="F:ADP-dependent NAD(P)H-hydrate dehydratase activity"/>
    <property type="evidence" value="ECO:0007669"/>
    <property type="project" value="UniProtKB-UniRule"/>
</dbReference>
<dbReference type="NCBIfam" id="TIGR00196">
    <property type="entry name" value="yjeF_cterm"/>
    <property type="match status" value="1"/>
</dbReference>
<dbReference type="AlphaFoldDB" id="A0A3N4ZZM0"/>
<dbReference type="CDD" id="cd01171">
    <property type="entry name" value="YXKO-related"/>
    <property type="match status" value="1"/>
</dbReference>
<gene>
    <name evidence="6" type="primary">nnrD</name>
    <name evidence="9" type="ORF">EDD32_0960</name>
</gene>
<dbReference type="Pfam" id="PF01256">
    <property type="entry name" value="Carb_kinase"/>
    <property type="match status" value="1"/>
</dbReference>
<comment type="cofactor">
    <cofactor evidence="6">
        <name>Mg(2+)</name>
        <dbReference type="ChEBI" id="CHEBI:18420"/>
    </cofactor>
</comment>
<dbReference type="GO" id="GO:0016301">
    <property type="term" value="F:kinase activity"/>
    <property type="evidence" value="ECO:0007669"/>
    <property type="project" value="UniProtKB-KW"/>
</dbReference>
<protein>
    <recommendedName>
        <fullName evidence="6">ADP-dependent (S)-NAD(P)H-hydrate dehydratase</fullName>
        <ecNumber evidence="6">4.2.1.136</ecNumber>
    </recommendedName>
    <alternativeName>
        <fullName evidence="6">ADP-dependent NAD(P)HX dehydratase</fullName>
    </alternativeName>
</protein>
<dbReference type="Gene3D" id="3.40.1190.20">
    <property type="match status" value="1"/>
</dbReference>
<dbReference type="GO" id="GO:0005524">
    <property type="term" value="F:ATP binding"/>
    <property type="evidence" value="ECO:0007669"/>
    <property type="project" value="UniProtKB-KW"/>
</dbReference>
<comment type="similarity">
    <text evidence="6">Belongs to the NnrD/CARKD family.</text>
</comment>
<dbReference type="InterPro" id="IPR000631">
    <property type="entry name" value="CARKD"/>
</dbReference>
<organism evidence="9 10">
    <name type="scientific">Georgenia muralis</name>
    <dbReference type="NCBI Taxonomy" id="154117"/>
    <lineage>
        <taxon>Bacteria</taxon>
        <taxon>Bacillati</taxon>
        <taxon>Actinomycetota</taxon>
        <taxon>Actinomycetes</taxon>
        <taxon>Micrococcales</taxon>
        <taxon>Bogoriellaceae</taxon>
        <taxon>Georgenia</taxon>
    </lineage>
</organism>
<keyword evidence="5 6" id="KW-0456">Lyase</keyword>
<dbReference type="RefSeq" id="WP_123915208.1">
    <property type="nucleotide sequence ID" value="NZ_RKRA01000001.1"/>
</dbReference>
<dbReference type="SUPFAM" id="SSF53613">
    <property type="entry name" value="Ribokinase-like"/>
    <property type="match status" value="1"/>
</dbReference>
<keyword evidence="4 6" id="KW-0520">NAD</keyword>
<dbReference type="EMBL" id="RKRA01000001">
    <property type="protein sequence ID" value="RPF26515.1"/>
    <property type="molecule type" value="Genomic_DNA"/>
</dbReference>
<comment type="subunit">
    <text evidence="6">Homotetramer.</text>
</comment>